<dbReference type="SUPFAM" id="SSF53098">
    <property type="entry name" value="Ribonuclease H-like"/>
    <property type="match status" value="1"/>
</dbReference>
<evidence type="ECO:0000313" key="2">
    <source>
        <dbReference type="Proteomes" id="UP000499080"/>
    </source>
</evidence>
<sequence length="209" mass="24316">MKEDGMVKLFQRSESERGVRYLNYIGDGKCLTDNIVDKLSVFYGNAIRKHSNSVKETRNAVWAIYFHMRSTDNEPMHSFCPTGETSWCPAYNQSQEHNLNNPHNFNHLLKHPHFKVSWIKDHANYRGNEKADELAKAASTSGFQDPFHYPISCIEVELHQHMLQDWQQLWQDGTTGTKLNKLLPLVSLHPTLWPREIILFLTEHGLFPQ</sequence>
<organism evidence="1 2">
    <name type="scientific">Araneus ventricosus</name>
    <name type="common">Orbweaver spider</name>
    <name type="synonym">Epeira ventricosa</name>
    <dbReference type="NCBI Taxonomy" id="182803"/>
    <lineage>
        <taxon>Eukaryota</taxon>
        <taxon>Metazoa</taxon>
        <taxon>Ecdysozoa</taxon>
        <taxon>Arthropoda</taxon>
        <taxon>Chelicerata</taxon>
        <taxon>Arachnida</taxon>
        <taxon>Araneae</taxon>
        <taxon>Araneomorphae</taxon>
        <taxon>Entelegynae</taxon>
        <taxon>Araneoidea</taxon>
        <taxon>Araneidae</taxon>
        <taxon>Araneus</taxon>
    </lineage>
</organism>
<dbReference type="GO" id="GO:0003676">
    <property type="term" value="F:nucleic acid binding"/>
    <property type="evidence" value="ECO:0007669"/>
    <property type="project" value="InterPro"/>
</dbReference>
<reference evidence="1 2" key="1">
    <citation type="journal article" date="2019" name="Sci. Rep.">
        <title>Orb-weaving spider Araneus ventricosus genome elucidates the spidroin gene catalogue.</title>
        <authorList>
            <person name="Kono N."/>
            <person name="Nakamura H."/>
            <person name="Ohtoshi R."/>
            <person name="Moran D.A.P."/>
            <person name="Shinohara A."/>
            <person name="Yoshida Y."/>
            <person name="Fujiwara M."/>
            <person name="Mori M."/>
            <person name="Tomita M."/>
            <person name="Arakawa K."/>
        </authorList>
    </citation>
    <scope>NUCLEOTIDE SEQUENCE [LARGE SCALE GENOMIC DNA]</scope>
</reference>
<evidence type="ECO:0000313" key="1">
    <source>
        <dbReference type="EMBL" id="GBN43414.1"/>
    </source>
</evidence>
<name>A0A4Y2NWM0_ARAVE</name>
<proteinExistence type="predicted"/>
<accession>A0A4Y2NWM0</accession>
<dbReference type="Proteomes" id="UP000499080">
    <property type="component" value="Unassembled WGS sequence"/>
</dbReference>
<gene>
    <name evidence="1" type="ORF">AVEN_119207_1</name>
</gene>
<dbReference type="AlphaFoldDB" id="A0A4Y2NWM0"/>
<keyword evidence="2" id="KW-1185">Reference proteome</keyword>
<dbReference type="EMBL" id="BGPR01009968">
    <property type="protein sequence ID" value="GBN43414.1"/>
    <property type="molecule type" value="Genomic_DNA"/>
</dbReference>
<protein>
    <submittedName>
        <fullName evidence="1">Uncharacterized protein</fullName>
    </submittedName>
</protein>
<comment type="caution">
    <text evidence="1">The sequence shown here is derived from an EMBL/GenBank/DDBJ whole genome shotgun (WGS) entry which is preliminary data.</text>
</comment>
<dbReference type="InterPro" id="IPR012337">
    <property type="entry name" value="RNaseH-like_sf"/>
</dbReference>
<dbReference type="OrthoDB" id="411823at2759"/>
<dbReference type="Gene3D" id="3.30.420.10">
    <property type="entry name" value="Ribonuclease H-like superfamily/Ribonuclease H"/>
    <property type="match status" value="1"/>
</dbReference>
<dbReference type="InterPro" id="IPR036397">
    <property type="entry name" value="RNaseH_sf"/>
</dbReference>